<dbReference type="PANTHER" id="PTHR33112">
    <property type="entry name" value="DOMAIN PROTEIN, PUTATIVE-RELATED"/>
    <property type="match status" value="1"/>
</dbReference>
<comment type="caution">
    <text evidence="3">The sequence shown here is derived from an EMBL/GenBank/DDBJ whole genome shotgun (WGS) entry which is preliminary data.</text>
</comment>
<keyword evidence="4" id="KW-1185">Reference proteome</keyword>
<gene>
    <name evidence="3" type="ORF">CGXH109_LOCUS18230</name>
</gene>
<dbReference type="Proteomes" id="UP001152533">
    <property type="component" value="Unassembled WGS sequence"/>
</dbReference>
<reference evidence="3" key="1">
    <citation type="submission" date="2022-08" db="EMBL/GenBank/DDBJ databases">
        <authorList>
            <person name="Giroux E."/>
            <person name="Giroux E."/>
        </authorList>
    </citation>
    <scope>NUCLEOTIDE SEQUENCE</scope>
    <source>
        <strain evidence="3">H1091258</strain>
    </source>
</reference>
<feature type="region of interest" description="Disordered" evidence="1">
    <location>
        <begin position="1"/>
        <end position="30"/>
    </location>
</feature>
<evidence type="ECO:0000313" key="4">
    <source>
        <dbReference type="Proteomes" id="UP001152533"/>
    </source>
</evidence>
<accession>A0A9W4RKF9</accession>
<name>A0A9W4RKF9_9PEZI</name>
<dbReference type="InterPro" id="IPR010730">
    <property type="entry name" value="HET"/>
</dbReference>
<sequence length="417" mass="47502">MKTKTDGIHPPFNIERVGRNLPKSTDSSTTRKTIDRWLSTCTTSHTECRSPFESGGDFKGPTRILEICNKSVVLRENVTKMRYACLSHCWGNPEDMIQTRHDTIAKFKTKIPWNELPRTFQDAVRICYQPDIQYLWIDSLCIIQNTTEDWENEAVRMADIYENAFITIAATKSASPLGGCYSKTPDKYIARPIPGYKNAFARFRLPTIPTDWIKYGEQQELPLLRRGWIYQESRLSHRLVVASVHVQVTWDAAVRWDADVSDAYVLLATVVGIDVVYEGPDNLGKASKSSMCSIKIEAPILKCEVIYPLDVSGKPGVEVVLTEVEGLIASDYLQDFDMPRTRRQTGYVAVLCGRTTMTCVALHLQKRRKQDTDVYERIGLVWIEQKEDPEDATLLLSKEEMKRSWSILPEPSVIELV</sequence>
<evidence type="ECO:0000313" key="3">
    <source>
        <dbReference type="EMBL" id="CAI0642770.1"/>
    </source>
</evidence>
<dbReference type="EMBL" id="CAMGZC010000073">
    <property type="protein sequence ID" value="CAI0642770.1"/>
    <property type="molecule type" value="Genomic_DNA"/>
</dbReference>
<protein>
    <recommendedName>
        <fullName evidence="2">Heterokaryon incompatibility domain-containing protein</fullName>
    </recommendedName>
</protein>
<dbReference type="PANTHER" id="PTHR33112:SF16">
    <property type="entry name" value="HETEROKARYON INCOMPATIBILITY DOMAIN-CONTAINING PROTEIN"/>
    <property type="match status" value="1"/>
</dbReference>
<dbReference type="AlphaFoldDB" id="A0A9W4RKF9"/>
<proteinExistence type="predicted"/>
<feature type="domain" description="Heterokaryon incompatibility" evidence="2">
    <location>
        <begin position="83"/>
        <end position="232"/>
    </location>
</feature>
<evidence type="ECO:0000259" key="2">
    <source>
        <dbReference type="Pfam" id="PF06985"/>
    </source>
</evidence>
<organism evidence="3 4">
    <name type="scientific">Colletotrichum noveboracense</name>
    <dbReference type="NCBI Taxonomy" id="2664923"/>
    <lineage>
        <taxon>Eukaryota</taxon>
        <taxon>Fungi</taxon>
        <taxon>Dikarya</taxon>
        <taxon>Ascomycota</taxon>
        <taxon>Pezizomycotina</taxon>
        <taxon>Sordariomycetes</taxon>
        <taxon>Hypocreomycetidae</taxon>
        <taxon>Glomerellales</taxon>
        <taxon>Glomerellaceae</taxon>
        <taxon>Colletotrichum</taxon>
        <taxon>Colletotrichum gloeosporioides species complex</taxon>
    </lineage>
</organism>
<dbReference type="Pfam" id="PF06985">
    <property type="entry name" value="HET"/>
    <property type="match status" value="1"/>
</dbReference>
<evidence type="ECO:0000256" key="1">
    <source>
        <dbReference type="SAM" id="MobiDB-lite"/>
    </source>
</evidence>